<feature type="transmembrane region" description="Helical" evidence="2">
    <location>
        <begin position="250"/>
        <end position="274"/>
    </location>
</feature>
<dbReference type="AlphaFoldDB" id="A0A1I3CQ55"/>
<evidence type="ECO:0008006" key="5">
    <source>
        <dbReference type="Google" id="ProtNLM"/>
    </source>
</evidence>
<evidence type="ECO:0000313" key="4">
    <source>
        <dbReference type="Proteomes" id="UP000198649"/>
    </source>
</evidence>
<gene>
    <name evidence="3" type="ORF">SAMN05216561_102159</name>
</gene>
<evidence type="ECO:0000313" key="3">
    <source>
        <dbReference type="EMBL" id="SFH76381.1"/>
    </source>
</evidence>
<dbReference type="EMBL" id="FOQG01000002">
    <property type="protein sequence ID" value="SFH76381.1"/>
    <property type="molecule type" value="Genomic_DNA"/>
</dbReference>
<dbReference type="Proteomes" id="UP000198649">
    <property type="component" value="Unassembled WGS sequence"/>
</dbReference>
<evidence type="ECO:0000256" key="2">
    <source>
        <dbReference type="SAM" id="Phobius"/>
    </source>
</evidence>
<protein>
    <recommendedName>
        <fullName evidence="5">Four helix bundle sensory module for signal transduction</fullName>
    </recommendedName>
</protein>
<feature type="region of interest" description="Disordered" evidence="1">
    <location>
        <begin position="293"/>
        <end position="312"/>
    </location>
</feature>
<dbReference type="RefSeq" id="WP_091110287.1">
    <property type="nucleotide sequence ID" value="NZ_BKAF01000002.1"/>
</dbReference>
<feature type="transmembrane region" description="Helical" evidence="2">
    <location>
        <begin position="408"/>
        <end position="429"/>
    </location>
</feature>
<keyword evidence="4" id="KW-1185">Reference proteome</keyword>
<keyword evidence="2" id="KW-0472">Membrane</keyword>
<dbReference type="OrthoDB" id="3218196at2"/>
<sequence>MSQAQAPSPAPVPRPAPIRAPAGLATPATPAIRAQASAGLAGRPTGTVEDVPQLLNRWQAIAVTTCVVFGVLAALFQLLAWQATGRAADNTEQLVRVQQIQSSLFRADALATNAFLVGGLEDAEQRAEYDAAIDQALRQIADAAEAQPADRAVLADLNTEVAAYATGITQARDNNRQGFPIGAQYLREAGSGLRADAVPILGALADANTERAEDEMDGQNTLPLLVVGIAAIAGLWWVNRQLAKRFRRRFNLGIAVAAVAIGLVTLVGAGVSAAKSGDNDRLREGSFTQAIDESTARTAANDAKAQESGRLIARGSGATTEPLWQERATVVQGAASGETLFLWTVYTDLHAAIVASDDEGDWTGAVELATTTEPGSASAALTEFDQASQQVVDQAASQTSESLRSGGVVAWALMIVSLLVGLGSAGAVARGVGQRRKEYA</sequence>
<feature type="compositionally biased region" description="Pro residues" evidence="1">
    <location>
        <begin position="8"/>
        <end position="18"/>
    </location>
</feature>
<name>A0A1I3CQ55_9ACTN</name>
<organism evidence="3 4">
    <name type="scientific">Nocardioides psychrotolerans</name>
    <dbReference type="NCBI Taxonomy" id="1005945"/>
    <lineage>
        <taxon>Bacteria</taxon>
        <taxon>Bacillati</taxon>
        <taxon>Actinomycetota</taxon>
        <taxon>Actinomycetes</taxon>
        <taxon>Propionibacteriales</taxon>
        <taxon>Nocardioidaceae</taxon>
        <taxon>Nocardioides</taxon>
    </lineage>
</organism>
<feature type="region of interest" description="Disordered" evidence="1">
    <location>
        <begin position="1"/>
        <end position="23"/>
    </location>
</feature>
<keyword evidence="2" id="KW-0812">Transmembrane</keyword>
<feature type="transmembrane region" description="Helical" evidence="2">
    <location>
        <begin position="221"/>
        <end position="238"/>
    </location>
</feature>
<keyword evidence="2" id="KW-1133">Transmembrane helix</keyword>
<dbReference type="STRING" id="1005945.SAMN05216561_102159"/>
<accession>A0A1I3CQ55</accession>
<evidence type="ECO:0000256" key="1">
    <source>
        <dbReference type="SAM" id="MobiDB-lite"/>
    </source>
</evidence>
<reference evidence="3 4" key="1">
    <citation type="submission" date="2016-10" db="EMBL/GenBank/DDBJ databases">
        <authorList>
            <person name="de Groot N.N."/>
        </authorList>
    </citation>
    <scope>NUCLEOTIDE SEQUENCE [LARGE SCALE GENOMIC DNA]</scope>
    <source>
        <strain evidence="3 4">CGMCC 1.11156</strain>
    </source>
</reference>
<proteinExistence type="predicted"/>
<feature type="transmembrane region" description="Helical" evidence="2">
    <location>
        <begin position="60"/>
        <end position="81"/>
    </location>
</feature>